<dbReference type="Pfam" id="PF20339">
    <property type="entry name" value="DUF6634"/>
    <property type="match status" value="1"/>
</dbReference>
<accession>A0A2P7SCF0</accession>
<protein>
    <submittedName>
        <fullName evidence="1">Uncharacterized protein</fullName>
    </submittedName>
</protein>
<proteinExistence type="predicted"/>
<evidence type="ECO:0000313" key="2">
    <source>
        <dbReference type="Proteomes" id="UP000240653"/>
    </source>
</evidence>
<sequence length="99" mass="10959">MKFAYMSADDAQRLSADLRVVETGSLTIESLDTAPLLEVHQMLSRRTPCLSGYVFGHPSLIDGREIMTSQLIYMDTGIGIARTINRWYRLGHSVGVGKA</sequence>
<dbReference type="InterPro" id="IPR046574">
    <property type="entry name" value="DUF6634"/>
</dbReference>
<dbReference type="RefSeq" id="WP_106724498.1">
    <property type="nucleotide sequence ID" value="NZ_PXYL01000006.1"/>
</dbReference>
<reference evidence="1 2" key="1">
    <citation type="submission" date="2018-03" db="EMBL/GenBank/DDBJ databases">
        <title>The draft genome of Mesorhizobium soli JCM 19897.</title>
        <authorList>
            <person name="Li L."/>
            <person name="Liu L."/>
            <person name="Liang L."/>
            <person name="Wang T."/>
            <person name="Zhang X."/>
        </authorList>
    </citation>
    <scope>NUCLEOTIDE SEQUENCE [LARGE SCALE GENOMIC DNA]</scope>
    <source>
        <strain evidence="1 2">JCM 19897</strain>
    </source>
</reference>
<name>A0A2P7SCF0_9HYPH</name>
<keyword evidence="2" id="KW-1185">Reference proteome</keyword>
<gene>
    <name evidence="1" type="ORF">C7I85_13380</name>
</gene>
<dbReference type="Proteomes" id="UP000240653">
    <property type="component" value="Unassembled WGS sequence"/>
</dbReference>
<organism evidence="1 2">
    <name type="scientific">Pseudaminobacter soli</name>
    <name type="common">ex Li et al. 2025</name>
    <dbReference type="NCBI Taxonomy" id="1295366"/>
    <lineage>
        <taxon>Bacteria</taxon>
        <taxon>Pseudomonadati</taxon>
        <taxon>Pseudomonadota</taxon>
        <taxon>Alphaproteobacteria</taxon>
        <taxon>Hyphomicrobiales</taxon>
        <taxon>Phyllobacteriaceae</taxon>
        <taxon>Pseudaminobacter</taxon>
    </lineage>
</organism>
<dbReference type="OrthoDB" id="7870532at2"/>
<dbReference type="AlphaFoldDB" id="A0A2P7SCF0"/>
<dbReference type="EMBL" id="PXYL01000006">
    <property type="protein sequence ID" value="PSJ60170.1"/>
    <property type="molecule type" value="Genomic_DNA"/>
</dbReference>
<comment type="caution">
    <text evidence="1">The sequence shown here is derived from an EMBL/GenBank/DDBJ whole genome shotgun (WGS) entry which is preliminary data.</text>
</comment>
<evidence type="ECO:0000313" key="1">
    <source>
        <dbReference type="EMBL" id="PSJ60170.1"/>
    </source>
</evidence>